<keyword evidence="1" id="KW-0802">TPR repeat</keyword>
<dbReference type="eggNOG" id="ENOG502RA2D">
    <property type="taxonomic scope" value="Eukaryota"/>
</dbReference>
<protein>
    <submittedName>
        <fullName evidence="2">Uncharacterized protein</fullName>
    </submittedName>
</protein>
<organism evidence="2 3">
    <name type="scientific">Globisporangium ultimum (strain ATCC 200006 / CBS 805.95 / DAOM BR144)</name>
    <name type="common">Pythium ultimum</name>
    <dbReference type="NCBI Taxonomy" id="431595"/>
    <lineage>
        <taxon>Eukaryota</taxon>
        <taxon>Sar</taxon>
        <taxon>Stramenopiles</taxon>
        <taxon>Oomycota</taxon>
        <taxon>Peronosporomycetes</taxon>
        <taxon>Pythiales</taxon>
        <taxon>Pythiaceae</taxon>
        <taxon>Globisporangium</taxon>
    </lineage>
</organism>
<reference evidence="3" key="2">
    <citation type="submission" date="2010-04" db="EMBL/GenBank/DDBJ databases">
        <authorList>
            <person name="Buell R."/>
            <person name="Hamilton J."/>
            <person name="Hostetler J."/>
        </authorList>
    </citation>
    <scope>NUCLEOTIDE SEQUENCE [LARGE SCALE GENOMIC DNA]</scope>
    <source>
        <strain evidence="3">DAOM:BR144</strain>
    </source>
</reference>
<dbReference type="EMBL" id="GL376606">
    <property type="status" value="NOT_ANNOTATED_CDS"/>
    <property type="molecule type" value="Genomic_DNA"/>
</dbReference>
<dbReference type="OMA" id="RGSHAMG"/>
<evidence type="ECO:0000313" key="2">
    <source>
        <dbReference type="EnsemblProtists" id="PYU1_T011094"/>
    </source>
</evidence>
<evidence type="ECO:0000313" key="3">
    <source>
        <dbReference type="Proteomes" id="UP000019132"/>
    </source>
</evidence>
<dbReference type="InParanoid" id="K3X1J5"/>
<sequence>MVRLTMRSKLLAAATTRAVFRSQGHAAALCRPAARAFTTVGATSGSLRHNFADMKIGIGYLQVSPEEIQAEQELLQFLPEFQQATTILHGERDEYVGLPNSKKAALAIPQLERAVEICRSSMGYESVYLLAGLRHLFLTYFLQGNYAMANKVMHERGELMSWPITEQERMLRMFLRENEPASALEWCQKDVFTSLFPKDDTMPLKWTIYELISKSLRDDNDDVLDANDPLFTKAVEVLRCKKDMIAEQHGAADDSLLSRDIPYLMSQYASLCVVSSGALSTMPEELSDQQLVSLNQAEVLWKEALTWVEKTTSDEGKDDIMTGVDAPFEAWTETNLGELLLRKKKPEEAMEHLGKALKIQQREKGGNALALSRILGKIAEGCHAVGQAVSAEGLFTTAVESFEKEIFLSITDQVEYARVLRAYGDLLRNWEKREAGAEQKYKQANDVEVEIARRCQKRDCRSPLHPMFYLPL</sequence>
<dbReference type="HOGENOM" id="CLU_576820_0_0_1"/>
<dbReference type="InterPro" id="IPR011990">
    <property type="entry name" value="TPR-like_helical_dom_sf"/>
</dbReference>
<dbReference type="Pfam" id="PF13424">
    <property type="entry name" value="TPR_12"/>
    <property type="match status" value="1"/>
</dbReference>
<evidence type="ECO:0000256" key="1">
    <source>
        <dbReference type="PROSITE-ProRule" id="PRU00339"/>
    </source>
</evidence>
<reference evidence="2" key="3">
    <citation type="submission" date="2015-02" db="UniProtKB">
        <authorList>
            <consortium name="EnsemblProtists"/>
        </authorList>
    </citation>
    <scope>IDENTIFICATION</scope>
    <source>
        <strain evidence="2">DAOM BR144</strain>
    </source>
</reference>
<dbReference type="InterPro" id="IPR019734">
    <property type="entry name" value="TPR_rpt"/>
</dbReference>
<feature type="repeat" description="TPR" evidence="1">
    <location>
        <begin position="330"/>
        <end position="363"/>
    </location>
</feature>
<keyword evidence="3" id="KW-1185">Reference proteome</keyword>
<accession>K3X1J5</accession>
<dbReference type="Gene3D" id="1.25.40.10">
    <property type="entry name" value="Tetratricopeptide repeat domain"/>
    <property type="match status" value="1"/>
</dbReference>
<dbReference type="PROSITE" id="PS50005">
    <property type="entry name" value="TPR"/>
    <property type="match status" value="1"/>
</dbReference>
<dbReference type="AlphaFoldDB" id="K3X1J5"/>
<dbReference type="VEuPathDB" id="FungiDB:PYU1_G011070"/>
<dbReference type="Proteomes" id="UP000019132">
    <property type="component" value="Unassembled WGS sequence"/>
</dbReference>
<dbReference type="EnsemblProtists" id="PYU1_T011094">
    <property type="protein sequence ID" value="PYU1_T011094"/>
    <property type="gene ID" value="PYU1_G011070"/>
</dbReference>
<dbReference type="SUPFAM" id="SSF48452">
    <property type="entry name" value="TPR-like"/>
    <property type="match status" value="1"/>
</dbReference>
<proteinExistence type="predicted"/>
<reference evidence="3" key="1">
    <citation type="journal article" date="2010" name="Genome Biol.">
        <title>Genome sequence of the necrotrophic plant pathogen Pythium ultimum reveals original pathogenicity mechanisms and effector repertoire.</title>
        <authorList>
            <person name="Levesque C.A."/>
            <person name="Brouwer H."/>
            <person name="Cano L."/>
            <person name="Hamilton J.P."/>
            <person name="Holt C."/>
            <person name="Huitema E."/>
            <person name="Raffaele S."/>
            <person name="Robideau G.P."/>
            <person name="Thines M."/>
            <person name="Win J."/>
            <person name="Zerillo M.M."/>
            <person name="Beakes G.W."/>
            <person name="Boore J.L."/>
            <person name="Busam D."/>
            <person name="Dumas B."/>
            <person name="Ferriera S."/>
            <person name="Fuerstenberg S.I."/>
            <person name="Gachon C.M."/>
            <person name="Gaulin E."/>
            <person name="Govers F."/>
            <person name="Grenville-Briggs L."/>
            <person name="Horner N."/>
            <person name="Hostetler J."/>
            <person name="Jiang R.H."/>
            <person name="Johnson J."/>
            <person name="Krajaejun T."/>
            <person name="Lin H."/>
            <person name="Meijer H.J."/>
            <person name="Moore B."/>
            <person name="Morris P."/>
            <person name="Phuntmart V."/>
            <person name="Puiu D."/>
            <person name="Shetty J."/>
            <person name="Stajich J.E."/>
            <person name="Tripathy S."/>
            <person name="Wawra S."/>
            <person name="van West P."/>
            <person name="Whitty B.R."/>
            <person name="Coutinho P.M."/>
            <person name="Henrissat B."/>
            <person name="Martin F."/>
            <person name="Thomas P.D."/>
            <person name="Tyler B.M."/>
            <person name="De Vries R.P."/>
            <person name="Kamoun S."/>
            <person name="Yandell M."/>
            <person name="Tisserat N."/>
            <person name="Buell C.R."/>
        </authorList>
    </citation>
    <scope>NUCLEOTIDE SEQUENCE</scope>
    <source>
        <strain evidence="3">DAOM:BR144</strain>
    </source>
</reference>
<name>K3X1J5_GLOUD</name>